<evidence type="ECO:0000313" key="12">
    <source>
        <dbReference type="EMBL" id="TNJ28037.1"/>
    </source>
</evidence>
<evidence type="ECO:0000256" key="1">
    <source>
        <dbReference type="ARBA" id="ARBA00004255"/>
    </source>
</evidence>
<evidence type="ECO:0000256" key="6">
    <source>
        <dbReference type="ARBA" id="ARBA00022927"/>
    </source>
</evidence>
<dbReference type="GO" id="GO:0006886">
    <property type="term" value="P:intracellular protein transport"/>
    <property type="evidence" value="ECO:0007669"/>
    <property type="project" value="InterPro"/>
</dbReference>
<dbReference type="InterPro" id="IPR015943">
    <property type="entry name" value="WD40/YVTN_repeat-like_dom_sf"/>
</dbReference>
<evidence type="ECO:0000256" key="10">
    <source>
        <dbReference type="PROSITE-ProRule" id="PRU00221"/>
    </source>
</evidence>
<evidence type="ECO:0000256" key="7">
    <source>
        <dbReference type="ARBA" id="ARBA00023034"/>
    </source>
</evidence>
<dbReference type="Proteomes" id="UP000315496">
    <property type="component" value="Chromosome 2"/>
</dbReference>
<dbReference type="GO" id="GO:0006891">
    <property type="term" value="P:intra-Golgi vesicle-mediated transport"/>
    <property type="evidence" value="ECO:0007669"/>
    <property type="project" value="TreeGrafter"/>
</dbReference>
<dbReference type="AlphaFoldDB" id="A0A4Z1T4N7"/>
<dbReference type="PRINTS" id="PR00320">
    <property type="entry name" value="GPROTEINBRPT"/>
</dbReference>
<dbReference type="PROSITE" id="PS00678">
    <property type="entry name" value="WD_REPEATS_1"/>
    <property type="match status" value="1"/>
</dbReference>
<dbReference type="PANTHER" id="PTHR19876:SF2">
    <property type="entry name" value="COATOMER SUBUNIT BETA"/>
    <property type="match status" value="1"/>
</dbReference>
<dbReference type="InterPro" id="IPR019775">
    <property type="entry name" value="WD40_repeat_CS"/>
</dbReference>
<dbReference type="GO" id="GO:0000139">
    <property type="term" value="C:Golgi membrane"/>
    <property type="evidence" value="ECO:0007669"/>
    <property type="project" value="UniProtKB-SubCell"/>
</dbReference>
<dbReference type="GO" id="GO:0006888">
    <property type="term" value="P:endoplasmic reticulum to Golgi vesicle-mediated transport"/>
    <property type="evidence" value="ECO:0007669"/>
    <property type="project" value="TreeGrafter"/>
</dbReference>
<feature type="domain" description="COPA/B second beta-propeller" evidence="11">
    <location>
        <begin position="449"/>
        <end position="670"/>
    </location>
</feature>
<comment type="subcellular location">
    <subcellularLocation>
        <location evidence="2">Cytoplasm</location>
    </subcellularLocation>
    <subcellularLocation>
        <location evidence="1">Golgi apparatus membrane</location>
        <topology evidence="1">Peripheral membrane protein</topology>
        <orientation evidence="1">Cytoplasmic side</orientation>
    </subcellularLocation>
</comment>
<dbReference type="InterPro" id="IPR006692">
    <property type="entry name" value="Beta-prop_COPA/B_2nd"/>
</dbReference>
<dbReference type="SUPFAM" id="SSF50978">
    <property type="entry name" value="WD40 repeat-like"/>
    <property type="match status" value="1"/>
</dbReference>
<comment type="caution">
    <text evidence="12">The sequence shown here is derived from an EMBL/GenBank/DDBJ whole genome shotgun (WGS) entry which is preliminary data.</text>
</comment>
<keyword evidence="13" id="KW-1185">Reference proteome</keyword>
<dbReference type="SMART" id="SM00320">
    <property type="entry name" value="WD40"/>
    <property type="match status" value="6"/>
</dbReference>
<dbReference type="InterPro" id="IPR036322">
    <property type="entry name" value="WD40_repeat_dom_sf"/>
</dbReference>
<dbReference type="PROSITE" id="PS50294">
    <property type="entry name" value="WD_REPEATS_REGION"/>
    <property type="match status" value="2"/>
</dbReference>
<dbReference type="InterPro" id="IPR001680">
    <property type="entry name" value="WD40_rpt"/>
</dbReference>
<evidence type="ECO:0000259" key="11">
    <source>
        <dbReference type="Pfam" id="PF04053"/>
    </source>
</evidence>
<proteinExistence type="predicted"/>
<evidence type="ECO:0000256" key="9">
    <source>
        <dbReference type="ARBA" id="ARBA00032920"/>
    </source>
</evidence>
<keyword evidence="5" id="KW-0931">ER-Golgi transport</keyword>
<dbReference type="Pfam" id="PF00400">
    <property type="entry name" value="WD40"/>
    <property type="match status" value="2"/>
</dbReference>
<dbReference type="EMBL" id="VDLU01000002">
    <property type="protein sequence ID" value="TNJ28037.1"/>
    <property type="molecule type" value="Genomic_DNA"/>
</dbReference>
<dbReference type="PANTHER" id="PTHR19876">
    <property type="entry name" value="COATOMER"/>
    <property type="match status" value="1"/>
</dbReference>
<organism evidence="12 13">
    <name type="scientific">Giardia muris</name>
    <dbReference type="NCBI Taxonomy" id="5742"/>
    <lineage>
        <taxon>Eukaryota</taxon>
        <taxon>Metamonada</taxon>
        <taxon>Diplomonadida</taxon>
        <taxon>Hexamitidae</taxon>
        <taxon>Giardiinae</taxon>
        <taxon>Giardia</taxon>
    </lineage>
</organism>
<dbReference type="GO" id="GO:0030126">
    <property type="term" value="C:COPI vesicle coat"/>
    <property type="evidence" value="ECO:0007669"/>
    <property type="project" value="TreeGrafter"/>
</dbReference>
<dbReference type="OrthoDB" id="2150324at2759"/>
<dbReference type="Pfam" id="PF04053">
    <property type="entry name" value="B-prop_COPA_B_2nd"/>
    <property type="match status" value="1"/>
</dbReference>
<keyword evidence="8" id="KW-0472">Membrane</keyword>
<evidence type="ECO:0000256" key="4">
    <source>
        <dbReference type="ARBA" id="ARBA00022737"/>
    </source>
</evidence>
<dbReference type="SUPFAM" id="SSF82171">
    <property type="entry name" value="DPP6 N-terminal domain-like"/>
    <property type="match status" value="1"/>
</dbReference>
<feature type="repeat" description="WD" evidence="10">
    <location>
        <begin position="134"/>
        <end position="167"/>
    </location>
</feature>
<dbReference type="VEuPathDB" id="GiardiaDB:GMRT_10045"/>
<protein>
    <recommendedName>
        <fullName evidence="9">Beta'-coat protein</fullName>
    </recommendedName>
</protein>
<dbReference type="PROSITE" id="PS50082">
    <property type="entry name" value="WD_REPEATS_2"/>
    <property type="match status" value="2"/>
</dbReference>
<evidence type="ECO:0000256" key="3">
    <source>
        <dbReference type="ARBA" id="ARBA00022574"/>
    </source>
</evidence>
<sequence>MFTPTKTLAVIHSARVKSVAFSPLRTVAAMGLHTGVLELVDWRYSKTLRSSQLSELPVRAVTFTSAGLATGSDDGYLRVCDGSTLQVRMRVVAHNGGVRCIVAIPETSIIITGGNDGVIRVWTVGPQINLEGELQGHTYAVTSLSLDPPGTRLISSSMDGTVKAWDVGLFHDITNYRKQATVLPDLPAIGIAQMEAGPFSENDGTLLSTALAYANVTARKIQAKIGEIIGSSGEGVREMLMPHGTHKALFTLQGVGGSVNATCWCESSLLGDGVNPYHTGGLQFIATALEDGIVQIWDTYSRTIVRTFDEFQGPVTTLLYLPLAGLVIAGSEDAYLRVISMSSMTIVHSVTCSQGRIWSIGTITSGADTILGVGCDQGSAFLQYGDARLAYSMTALPNDKGIKMAISGVVTAVEKDGEMLAMIGLTSSDTVSLYQNSQWTVLPASELVSPVRTLEFAAKGRFLLVANQNQYSLVSLMTLKRKYSGAASFIALARDIDPNGFTVADKGFDIPKKDTYYKGIDTKNEEKGLFCFVDEKRRKLTVRSIADNVDVCTLRLNHMIEAVFSGPLLCVAAPEHVTLFDWRRSMSLVCQINVVAKRVVWNAAGDILALISQDETYILALNWAHVMQVAESASNETGDGIDDAVTLIHIIPHSVSSLAFNHSSSSVVYTIASAESAEGLALERMSGALYHHLLSDLLNSNEDSNITPEVIAIPGAADIAGIMGLTQKGKTEEIVAVCTHQGPDGELCLMRAYIDGTILEIRQLIKDGRLEEALGRCSELTDNVLLASTLLVDAGMEFERVAEGLTGPQKYALAAHVGRIDAMVTVAREEHLLTDVQATNQLAEKAFRAGLLEDACTIYENIVDLPMAALCAYILGDADRLGAIAGRCTDPSLAYRIAVLLGDDDAALTALKAQPVHPFIPYIYARTHGLKEKEPELLLAWKRALAEGPRMVDVVLDK</sequence>
<keyword evidence="3 10" id="KW-0853">WD repeat</keyword>
<keyword evidence="6" id="KW-0653">Protein transport</keyword>
<dbReference type="InterPro" id="IPR020472">
    <property type="entry name" value="WD40_PAC1"/>
</dbReference>
<name>A0A4Z1T4N7_GIAMU</name>
<accession>A0A4Z1T4N7</accession>
<evidence type="ECO:0000256" key="5">
    <source>
        <dbReference type="ARBA" id="ARBA00022892"/>
    </source>
</evidence>
<evidence type="ECO:0000256" key="8">
    <source>
        <dbReference type="ARBA" id="ARBA00023136"/>
    </source>
</evidence>
<feature type="repeat" description="WD" evidence="10">
    <location>
        <begin position="91"/>
        <end position="124"/>
    </location>
</feature>
<reference evidence="12 13" key="1">
    <citation type="submission" date="2019-05" db="EMBL/GenBank/DDBJ databases">
        <title>The compact genome of Giardia muris reveals important steps in the evolution of intestinal protozoan parasites.</title>
        <authorList>
            <person name="Xu F."/>
            <person name="Jimenez-Gonzalez A."/>
            <person name="Einarsson E."/>
            <person name="Astvaldsson A."/>
            <person name="Peirasmaki D."/>
            <person name="Eckmann L."/>
            <person name="Andersson J.O."/>
            <person name="Svard S.G."/>
            <person name="Jerlstrom-Hultqvist J."/>
        </authorList>
    </citation>
    <scope>NUCLEOTIDE SEQUENCE [LARGE SCALE GENOMIC DNA]</scope>
    <source>
        <strain evidence="12 13">Roberts-Thomson</strain>
    </source>
</reference>
<dbReference type="InterPro" id="IPR050844">
    <property type="entry name" value="Coatomer_complex_subunit"/>
</dbReference>
<dbReference type="GO" id="GO:0005198">
    <property type="term" value="F:structural molecule activity"/>
    <property type="evidence" value="ECO:0007669"/>
    <property type="project" value="InterPro"/>
</dbReference>
<gene>
    <name evidence="12" type="ORF">GMRT_10045</name>
</gene>
<keyword evidence="7" id="KW-0333">Golgi apparatus</keyword>
<evidence type="ECO:0000256" key="2">
    <source>
        <dbReference type="ARBA" id="ARBA00004496"/>
    </source>
</evidence>
<dbReference type="Gene3D" id="2.130.10.10">
    <property type="entry name" value="YVTN repeat-like/Quinoprotein amine dehydrogenase"/>
    <property type="match status" value="2"/>
</dbReference>
<dbReference type="Gene3D" id="1.25.40.470">
    <property type="match status" value="1"/>
</dbReference>
<keyword evidence="6" id="KW-0813">Transport</keyword>
<dbReference type="GO" id="GO:0006890">
    <property type="term" value="P:retrograde vesicle-mediated transport, Golgi to endoplasmic reticulum"/>
    <property type="evidence" value="ECO:0007669"/>
    <property type="project" value="TreeGrafter"/>
</dbReference>
<keyword evidence="4" id="KW-0677">Repeat</keyword>
<evidence type="ECO:0000313" key="13">
    <source>
        <dbReference type="Proteomes" id="UP000315496"/>
    </source>
</evidence>